<dbReference type="AlphaFoldDB" id="A0AAW2WE73"/>
<sequence>MKYCKWWQLLHRHDNPSLELSRFGGDLDSSKTRGMGQRYKAIAVRRAGGLTLLWRKDVLVQLRSYSRNHINADVLSEDTMPNWRFTGFYKEADMVKRKEVWDRLVHLTKEMVVAWICAGDFNKILSVVEKTGR</sequence>
<dbReference type="PANTHER" id="PTHR35218:SF9">
    <property type="entry name" value="ENDONUCLEASE_EXONUCLEASE_PHOSPHATASE DOMAIN-CONTAINING PROTEIN"/>
    <property type="match status" value="1"/>
</dbReference>
<dbReference type="InterPro" id="IPR036691">
    <property type="entry name" value="Endo/exonu/phosph_ase_sf"/>
</dbReference>
<gene>
    <name evidence="1" type="ORF">Slati_2491200</name>
</gene>
<accession>A0AAW2WE73</accession>
<evidence type="ECO:0000313" key="1">
    <source>
        <dbReference type="EMBL" id="KAL0440082.1"/>
    </source>
</evidence>
<name>A0AAW2WE73_9LAMI</name>
<comment type="caution">
    <text evidence="1">The sequence shown here is derived from an EMBL/GenBank/DDBJ whole genome shotgun (WGS) entry which is preliminary data.</text>
</comment>
<dbReference type="PANTHER" id="PTHR35218">
    <property type="entry name" value="RNASE H DOMAIN-CONTAINING PROTEIN"/>
    <property type="match status" value="1"/>
</dbReference>
<reference evidence="1" key="1">
    <citation type="submission" date="2020-06" db="EMBL/GenBank/DDBJ databases">
        <authorList>
            <person name="Li T."/>
            <person name="Hu X."/>
            <person name="Zhang T."/>
            <person name="Song X."/>
            <person name="Zhang H."/>
            <person name="Dai N."/>
            <person name="Sheng W."/>
            <person name="Hou X."/>
            <person name="Wei L."/>
        </authorList>
    </citation>
    <scope>NUCLEOTIDE SEQUENCE</scope>
    <source>
        <strain evidence="1">KEN1</strain>
        <tissue evidence="1">Leaf</tissue>
    </source>
</reference>
<reference evidence="1" key="2">
    <citation type="journal article" date="2024" name="Plant">
        <title>Genomic evolution and insights into agronomic trait innovations of Sesamum species.</title>
        <authorList>
            <person name="Miao H."/>
            <person name="Wang L."/>
            <person name="Qu L."/>
            <person name="Liu H."/>
            <person name="Sun Y."/>
            <person name="Le M."/>
            <person name="Wang Q."/>
            <person name="Wei S."/>
            <person name="Zheng Y."/>
            <person name="Lin W."/>
            <person name="Duan Y."/>
            <person name="Cao H."/>
            <person name="Xiong S."/>
            <person name="Wang X."/>
            <person name="Wei L."/>
            <person name="Li C."/>
            <person name="Ma Q."/>
            <person name="Ju M."/>
            <person name="Zhao R."/>
            <person name="Li G."/>
            <person name="Mu C."/>
            <person name="Tian Q."/>
            <person name="Mei H."/>
            <person name="Zhang T."/>
            <person name="Gao T."/>
            <person name="Zhang H."/>
        </authorList>
    </citation>
    <scope>NUCLEOTIDE SEQUENCE</scope>
    <source>
        <strain evidence="1">KEN1</strain>
    </source>
</reference>
<dbReference type="SUPFAM" id="SSF56219">
    <property type="entry name" value="DNase I-like"/>
    <property type="match status" value="1"/>
</dbReference>
<proteinExistence type="predicted"/>
<organism evidence="1">
    <name type="scientific">Sesamum latifolium</name>
    <dbReference type="NCBI Taxonomy" id="2727402"/>
    <lineage>
        <taxon>Eukaryota</taxon>
        <taxon>Viridiplantae</taxon>
        <taxon>Streptophyta</taxon>
        <taxon>Embryophyta</taxon>
        <taxon>Tracheophyta</taxon>
        <taxon>Spermatophyta</taxon>
        <taxon>Magnoliopsida</taxon>
        <taxon>eudicotyledons</taxon>
        <taxon>Gunneridae</taxon>
        <taxon>Pentapetalae</taxon>
        <taxon>asterids</taxon>
        <taxon>lamiids</taxon>
        <taxon>Lamiales</taxon>
        <taxon>Pedaliaceae</taxon>
        <taxon>Sesamum</taxon>
    </lineage>
</organism>
<dbReference type="EMBL" id="JACGWN010000008">
    <property type="protein sequence ID" value="KAL0440082.1"/>
    <property type="molecule type" value="Genomic_DNA"/>
</dbReference>
<protein>
    <submittedName>
        <fullName evidence="1">Uncharacterized protein</fullName>
    </submittedName>
</protein>